<dbReference type="AlphaFoldDB" id="A0A1T4NIZ2"/>
<keyword evidence="3 6" id="KW-0812">Transmembrane</keyword>
<feature type="transmembrane region" description="Helical" evidence="6">
    <location>
        <begin position="537"/>
        <end position="558"/>
    </location>
</feature>
<feature type="transmembrane region" description="Helical" evidence="6">
    <location>
        <begin position="630"/>
        <end position="647"/>
    </location>
</feature>
<feature type="transmembrane region" description="Helical" evidence="6">
    <location>
        <begin position="20"/>
        <end position="39"/>
    </location>
</feature>
<feature type="transmembrane region" description="Helical" evidence="6">
    <location>
        <begin position="113"/>
        <end position="132"/>
    </location>
</feature>
<evidence type="ECO:0000256" key="2">
    <source>
        <dbReference type="ARBA" id="ARBA00022475"/>
    </source>
</evidence>
<evidence type="ECO:0000259" key="7">
    <source>
        <dbReference type="Pfam" id="PF02687"/>
    </source>
</evidence>
<sequence length="662" mass="75625">MKLGLYLKLAWRNLKANHQLQIPFVLASSIMFATLYIMASLKTNKFVTERHTELPILMGLGIFIVALLAIIFTIYGQTFIAKRRSKEFSLYSILGFEKLHISMVILIEQFINFVVIGLLSIVMGQLVGTIMFKVMTSLLKDVAATLGDYPLSWYAISVVLILLAGILFVLYLFQTFRVSLLNPIDLMSQQKSGEKTGKFQWIWLISGLVSLGAGYYIAWTTKGLLDSISMFFIAVLLVMMATYFLFMTLISFVLNRLKKNKNYYYQPNHFLSISGMLYRIRSNAISLASIAILSTGFMLALGSTISIYGGIEDTIKMRHIRDYEVYSYDHDYFLDESPDAILAKKEALQEQINQLSDVQEVKDVYLTESIYINLRLSKDMDTLEKLANIEIMSKDRTFIGTIMTIEDYNQLHGTKHQLNEGEILLNDLNEVLKDKKELNIAGKQYQVKYNTDPIYTNVIIDYVQLVVPTREEMMELGKYYQLENTVMGPGSFRISFDVTKDSNALKDKIATVFAGGNQCVLSVEQTRKETYQFNGGFLFLGIMIGVVLLVGTVLMIYYKQITEGYDDKANFQVMKQVGLPEEMIKTTIKQQTFWLFALPIIVAVIHGLVASKIIFRLLGLFGIYKLSQFFIPYLIVITVFVGIYYIVYRVTSNVYYQIVNEE</sequence>
<evidence type="ECO:0000256" key="3">
    <source>
        <dbReference type="ARBA" id="ARBA00022692"/>
    </source>
</evidence>
<feature type="transmembrane region" description="Helical" evidence="6">
    <location>
        <begin position="201"/>
        <end position="219"/>
    </location>
</feature>
<dbReference type="GO" id="GO:0005886">
    <property type="term" value="C:plasma membrane"/>
    <property type="evidence" value="ECO:0007669"/>
    <property type="project" value="UniProtKB-SubCell"/>
</dbReference>
<dbReference type="PANTHER" id="PTHR46795:SF3">
    <property type="entry name" value="ABC TRANSPORTER PERMEASE"/>
    <property type="match status" value="1"/>
</dbReference>
<protein>
    <submittedName>
        <fullName evidence="8">Putative ABC transport system permease protein</fullName>
    </submittedName>
</protein>
<evidence type="ECO:0000256" key="6">
    <source>
        <dbReference type="PIRNR" id="PIRNR018968"/>
    </source>
</evidence>
<keyword evidence="5 6" id="KW-0472">Membrane</keyword>
<evidence type="ECO:0000256" key="1">
    <source>
        <dbReference type="ARBA" id="ARBA00004651"/>
    </source>
</evidence>
<comment type="subcellular location">
    <subcellularLocation>
        <location evidence="1 6">Cell membrane</location>
        <topology evidence="1 6">Multi-pass membrane protein</topology>
    </subcellularLocation>
</comment>
<dbReference type="RefSeq" id="WP_078756464.1">
    <property type="nucleotide sequence ID" value="NZ_FUWO01000019.1"/>
</dbReference>
<comment type="similarity">
    <text evidence="6">Belongs to the ABC-4 integral membrane protein family.</text>
</comment>
<dbReference type="InterPro" id="IPR003838">
    <property type="entry name" value="ABC3_permease_C"/>
</dbReference>
<proteinExistence type="inferred from homology"/>
<dbReference type="STRING" id="1121925.SAMN02746011_01775"/>
<name>A0A1T4NIZ2_9LACT</name>
<dbReference type="InterPro" id="IPR052536">
    <property type="entry name" value="ABC-4_Integral_Memb_Prot"/>
</dbReference>
<keyword evidence="9" id="KW-1185">Reference proteome</keyword>
<dbReference type="PIRSF" id="PIRSF018968">
    <property type="entry name" value="ABC_permease_BceB"/>
    <property type="match status" value="1"/>
</dbReference>
<organism evidence="8 9">
    <name type="scientific">Globicatella sulfidifaciens DSM 15739</name>
    <dbReference type="NCBI Taxonomy" id="1121925"/>
    <lineage>
        <taxon>Bacteria</taxon>
        <taxon>Bacillati</taxon>
        <taxon>Bacillota</taxon>
        <taxon>Bacilli</taxon>
        <taxon>Lactobacillales</taxon>
        <taxon>Aerococcaceae</taxon>
        <taxon>Globicatella</taxon>
    </lineage>
</organism>
<feature type="transmembrane region" description="Helical" evidence="6">
    <location>
        <begin position="54"/>
        <end position="76"/>
    </location>
</feature>
<reference evidence="9" key="1">
    <citation type="submission" date="2017-02" db="EMBL/GenBank/DDBJ databases">
        <authorList>
            <person name="Varghese N."/>
            <person name="Submissions S."/>
        </authorList>
    </citation>
    <scope>NUCLEOTIDE SEQUENCE [LARGE SCALE GENOMIC DNA]</scope>
    <source>
        <strain evidence="9">DSM 15739</strain>
    </source>
</reference>
<evidence type="ECO:0000256" key="5">
    <source>
        <dbReference type="ARBA" id="ARBA00023136"/>
    </source>
</evidence>
<dbReference type="Pfam" id="PF02687">
    <property type="entry name" value="FtsX"/>
    <property type="match status" value="1"/>
</dbReference>
<dbReference type="OrthoDB" id="1705903at2"/>
<gene>
    <name evidence="8" type="ORF">SAMN02746011_01775</name>
</gene>
<evidence type="ECO:0000313" key="9">
    <source>
        <dbReference type="Proteomes" id="UP000189941"/>
    </source>
</evidence>
<dbReference type="Proteomes" id="UP000189941">
    <property type="component" value="Unassembled WGS sequence"/>
</dbReference>
<keyword evidence="4 6" id="KW-1133">Transmembrane helix</keyword>
<feature type="domain" description="ABC3 transporter permease C-terminal" evidence="7">
    <location>
        <begin position="61"/>
        <end position="175"/>
    </location>
</feature>
<feature type="transmembrane region" description="Helical" evidence="6">
    <location>
        <begin position="593"/>
        <end position="618"/>
    </location>
</feature>
<evidence type="ECO:0000256" key="4">
    <source>
        <dbReference type="ARBA" id="ARBA00022989"/>
    </source>
</evidence>
<evidence type="ECO:0000313" key="8">
    <source>
        <dbReference type="EMBL" id="SJZ79219.1"/>
    </source>
</evidence>
<keyword evidence="6" id="KW-0813">Transport</keyword>
<accession>A0A1T4NIZ2</accession>
<feature type="transmembrane region" description="Helical" evidence="6">
    <location>
        <begin position="153"/>
        <end position="173"/>
    </location>
</feature>
<dbReference type="PANTHER" id="PTHR46795">
    <property type="entry name" value="ABC TRANSPORTER PERMEASE-RELATED-RELATED"/>
    <property type="match status" value="1"/>
</dbReference>
<feature type="transmembrane region" description="Helical" evidence="6">
    <location>
        <begin position="231"/>
        <end position="254"/>
    </location>
</feature>
<dbReference type="GO" id="GO:0055085">
    <property type="term" value="P:transmembrane transport"/>
    <property type="evidence" value="ECO:0007669"/>
    <property type="project" value="UniProtKB-UniRule"/>
</dbReference>
<dbReference type="InterPro" id="IPR027022">
    <property type="entry name" value="ABC_permease_BceB-typ"/>
</dbReference>
<dbReference type="EMBL" id="FUWO01000019">
    <property type="protein sequence ID" value="SJZ79219.1"/>
    <property type="molecule type" value="Genomic_DNA"/>
</dbReference>
<keyword evidence="2 6" id="KW-1003">Cell membrane</keyword>
<feature type="transmembrane region" description="Helical" evidence="6">
    <location>
        <begin position="284"/>
        <end position="311"/>
    </location>
</feature>